<dbReference type="RefSeq" id="WP_183565304.1">
    <property type="nucleotide sequence ID" value="NZ_CBCSLB010000007.1"/>
</dbReference>
<gene>
    <name evidence="2" type="ORF">FHS16_003607</name>
</gene>
<sequence length="191" mass="21336">MGEINKQKLKESGSRIEEGSRRGEKHQQTHNKPKGSRGVGAVEPTGHSIKEEVYDGKGNNFHFTELLEQCELLVLRTSTVRRILLAKVMNKQNNAVARRRTNLASVVLRLERYGRFTLRLTPGFEDHAAAFAFHTAINDATGIVAVPYSDQPNAAMARNSSCFKGSKNTRFCLDCTASCLRSSVRRMINSR</sequence>
<evidence type="ECO:0000313" key="3">
    <source>
        <dbReference type="Proteomes" id="UP000518605"/>
    </source>
</evidence>
<name>A0A7W5C9E0_9BACL</name>
<keyword evidence="3" id="KW-1185">Reference proteome</keyword>
<comment type="caution">
    <text evidence="2">The sequence shown here is derived from an EMBL/GenBank/DDBJ whole genome shotgun (WGS) entry which is preliminary data.</text>
</comment>
<evidence type="ECO:0000256" key="1">
    <source>
        <dbReference type="SAM" id="MobiDB-lite"/>
    </source>
</evidence>
<protein>
    <submittedName>
        <fullName evidence="2">Uncharacterized protein</fullName>
    </submittedName>
</protein>
<feature type="region of interest" description="Disordered" evidence="1">
    <location>
        <begin position="1"/>
        <end position="46"/>
    </location>
</feature>
<accession>A0A7W5C9E0</accession>
<feature type="compositionally biased region" description="Basic and acidic residues" evidence="1">
    <location>
        <begin position="1"/>
        <end position="27"/>
    </location>
</feature>
<evidence type="ECO:0000313" key="2">
    <source>
        <dbReference type="EMBL" id="MBB3153545.1"/>
    </source>
</evidence>
<dbReference type="Proteomes" id="UP000518605">
    <property type="component" value="Unassembled WGS sequence"/>
</dbReference>
<reference evidence="2 3" key="1">
    <citation type="submission" date="2020-08" db="EMBL/GenBank/DDBJ databases">
        <title>Genomic Encyclopedia of Type Strains, Phase III (KMG-III): the genomes of soil and plant-associated and newly described type strains.</title>
        <authorList>
            <person name="Whitman W."/>
        </authorList>
    </citation>
    <scope>NUCLEOTIDE SEQUENCE [LARGE SCALE GENOMIC DNA]</scope>
    <source>
        <strain evidence="2 3">CECT 8234</strain>
    </source>
</reference>
<dbReference type="EMBL" id="JACHXW010000010">
    <property type="protein sequence ID" value="MBB3153545.1"/>
    <property type="molecule type" value="Genomic_DNA"/>
</dbReference>
<organism evidence="2 3">
    <name type="scientific">Paenibacillus endophyticus</name>
    <dbReference type="NCBI Taxonomy" id="1294268"/>
    <lineage>
        <taxon>Bacteria</taxon>
        <taxon>Bacillati</taxon>
        <taxon>Bacillota</taxon>
        <taxon>Bacilli</taxon>
        <taxon>Bacillales</taxon>
        <taxon>Paenibacillaceae</taxon>
        <taxon>Paenibacillus</taxon>
    </lineage>
</organism>
<proteinExistence type="predicted"/>
<dbReference type="AlphaFoldDB" id="A0A7W5C9E0"/>